<dbReference type="InterPro" id="IPR000073">
    <property type="entry name" value="AB_hydrolase_1"/>
</dbReference>
<dbReference type="PRINTS" id="PR00111">
    <property type="entry name" value="ABHYDROLASE"/>
</dbReference>
<dbReference type="InterPro" id="IPR050266">
    <property type="entry name" value="AB_hydrolase_sf"/>
</dbReference>
<reference evidence="4 5" key="1">
    <citation type="submission" date="2023-07" db="EMBL/GenBank/DDBJ databases">
        <title>Comparative genomics of wheat-associated soil bacteria to identify genetic determinants of phenazine resistance.</title>
        <authorList>
            <person name="Mouncey N."/>
        </authorList>
    </citation>
    <scope>NUCLEOTIDE SEQUENCE [LARGE SCALE GENOMIC DNA]</scope>
    <source>
        <strain evidence="4 5">B2I6</strain>
    </source>
</reference>
<evidence type="ECO:0000256" key="1">
    <source>
        <dbReference type="ARBA" id="ARBA00022801"/>
    </source>
</evidence>
<gene>
    <name evidence="4" type="ORF">QF030_003757</name>
</gene>
<dbReference type="PANTHER" id="PTHR43798">
    <property type="entry name" value="MONOACYLGLYCEROL LIPASE"/>
    <property type="match status" value="1"/>
</dbReference>
<accession>A0ABU0NRH7</accession>
<dbReference type="RefSeq" id="WP_307163817.1">
    <property type="nucleotide sequence ID" value="NZ_JAUSWV010000002.1"/>
</dbReference>
<organism evidence="4 5">
    <name type="scientific">Streptomyces rishiriensis</name>
    <dbReference type="NCBI Taxonomy" id="68264"/>
    <lineage>
        <taxon>Bacteria</taxon>
        <taxon>Bacillati</taxon>
        <taxon>Actinomycetota</taxon>
        <taxon>Actinomycetes</taxon>
        <taxon>Kitasatosporales</taxon>
        <taxon>Streptomycetaceae</taxon>
        <taxon>Streptomyces</taxon>
    </lineage>
</organism>
<comment type="caution">
    <text evidence="4">The sequence shown here is derived from an EMBL/GenBank/DDBJ whole genome shotgun (WGS) entry which is preliminary data.</text>
</comment>
<dbReference type="SUPFAM" id="SSF53474">
    <property type="entry name" value="alpha/beta-Hydrolases"/>
    <property type="match status" value="1"/>
</dbReference>
<proteinExistence type="predicted"/>
<evidence type="ECO:0000256" key="2">
    <source>
        <dbReference type="SAM" id="MobiDB-lite"/>
    </source>
</evidence>
<keyword evidence="1" id="KW-0378">Hydrolase</keyword>
<dbReference type="Pfam" id="PF00561">
    <property type="entry name" value="Abhydrolase_1"/>
    <property type="match status" value="1"/>
</dbReference>
<evidence type="ECO:0000259" key="3">
    <source>
        <dbReference type="Pfam" id="PF00561"/>
    </source>
</evidence>
<evidence type="ECO:0000313" key="4">
    <source>
        <dbReference type="EMBL" id="MDQ0581579.1"/>
    </source>
</evidence>
<protein>
    <submittedName>
        <fullName evidence="4">Pimeloyl-ACP methyl ester carboxylesterase</fullName>
    </submittedName>
</protein>
<dbReference type="InterPro" id="IPR029058">
    <property type="entry name" value="AB_hydrolase_fold"/>
</dbReference>
<feature type="region of interest" description="Disordered" evidence="2">
    <location>
        <begin position="1"/>
        <end position="84"/>
    </location>
</feature>
<keyword evidence="5" id="KW-1185">Reference proteome</keyword>
<feature type="domain" description="AB hydrolase-1" evidence="3">
    <location>
        <begin position="105"/>
        <end position="346"/>
    </location>
</feature>
<sequence length="368" mass="38086">MTSSAEPSSQSAARAELSGPSAERVEPSGPSAEPSSLSVERVERVEPSGPSAVEPSALSATLSGPSVKSSAQRSGTSGASSRELTAVSADGTLLHVEVHGPEGAPAVVLAHGWTCSTAFWAAQIRDLAVDHRVIAYDQRGHGRTGPSPACSTDTLADDLEAVLTATLAPGEKAVIAGHSMGGMTVLAAAARDVFQEHAAAVLLCSTGASGLVAESTVLPLRPGPLRTWLTRHILGSRAPLGPVTPLAKRILKYATMGADSAPHMVDACARIVHACPRTVRYTWSHVLNLLDLDHGVRELRVPTAVIVGSGDRLTPPVHARRIAAALPHCVGLTELPGLGHMTPVEAPDLVTGRIRELVTVYAQLEEGA</sequence>
<dbReference type="Gene3D" id="3.40.50.1820">
    <property type="entry name" value="alpha/beta hydrolase"/>
    <property type="match status" value="1"/>
</dbReference>
<feature type="compositionally biased region" description="Polar residues" evidence="2">
    <location>
        <begin position="1"/>
        <end position="12"/>
    </location>
</feature>
<dbReference type="PANTHER" id="PTHR43798:SF31">
    <property type="entry name" value="AB HYDROLASE SUPERFAMILY PROTEIN YCLE"/>
    <property type="match status" value="1"/>
</dbReference>
<dbReference type="EMBL" id="JAUSWV010000002">
    <property type="protein sequence ID" value="MDQ0581579.1"/>
    <property type="molecule type" value="Genomic_DNA"/>
</dbReference>
<name>A0ABU0NRH7_STRRH</name>
<feature type="compositionally biased region" description="Polar residues" evidence="2">
    <location>
        <begin position="58"/>
        <end position="83"/>
    </location>
</feature>
<dbReference type="Proteomes" id="UP001230654">
    <property type="component" value="Unassembled WGS sequence"/>
</dbReference>
<evidence type="ECO:0000313" key="5">
    <source>
        <dbReference type="Proteomes" id="UP001230654"/>
    </source>
</evidence>